<protein>
    <submittedName>
        <fullName evidence="2">Uncharacterized protein</fullName>
    </submittedName>
</protein>
<feature type="region of interest" description="Disordered" evidence="1">
    <location>
        <begin position="1"/>
        <end position="28"/>
    </location>
</feature>
<keyword evidence="3" id="KW-1185">Reference proteome</keyword>
<dbReference type="Pfam" id="PF20106">
    <property type="entry name" value="DUF6496"/>
    <property type="match status" value="1"/>
</dbReference>
<organism evidence="2 3">
    <name type="scientific">Paraburkholderia fynbosensis</name>
    <dbReference type="NCBI Taxonomy" id="1200993"/>
    <lineage>
        <taxon>Bacteria</taxon>
        <taxon>Pseudomonadati</taxon>
        <taxon>Pseudomonadota</taxon>
        <taxon>Betaproteobacteria</taxon>
        <taxon>Burkholderiales</taxon>
        <taxon>Burkholderiaceae</taxon>
        <taxon>Paraburkholderia</taxon>
    </lineage>
</organism>
<dbReference type="EMBL" id="CADIKI010000005">
    <property type="protein sequence ID" value="CAB3787323.1"/>
    <property type="molecule type" value="Genomic_DNA"/>
</dbReference>
<proteinExistence type="predicted"/>
<feature type="compositionally biased region" description="Basic and acidic residues" evidence="1">
    <location>
        <begin position="7"/>
        <end position="22"/>
    </location>
</feature>
<sequence>MPLKRGTSKDTVSRNIKTETKHGKPRKQAVAIALNQARKSGAKIPKKSDK</sequence>
<reference evidence="2 3" key="1">
    <citation type="submission" date="2020-04" db="EMBL/GenBank/DDBJ databases">
        <authorList>
            <person name="De Canck E."/>
        </authorList>
    </citation>
    <scope>NUCLEOTIDE SEQUENCE [LARGE SCALE GENOMIC DNA]</scope>
    <source>
        <strain evidence="2 3">LMG 27177</strain>
    </source>
</reference>
<name>A0A6J5FZY0_9BURK</name>
<dbReference type="AlphaFoldDB" id="A0A6J5FZY0"/>
<evidence type="ECO:0000313" key="2">
    <source>
        <dbReference type="EMBL" id="CAB3787323.1"/>
    </source>
</evidence>
<dbReference type="InterPro" id="IPR045468">
    <property type="entry name" value="DUF6496"/>
</dbReference>
<evidence type="ECO:0000256" key="1">
    <source>
        <dbReference type="SAM" id="MobiDB-lite"/>
    </source>
</evidence>
<accession>A0A6J5FZY0</accession>
<evidence type="ECO:0000313" key="3">
    <source>
        <dbReference type="Proteomes" id="UP000494252"/>
    </source>
</evidence>
<dbReference type="Proteomes" id="UP000494252">
    <property type="component" value="Unassembled WGS sequence"/>
</dbReference>
<gene>
    <name evidence="2" type="ORF">LMG27177_02194</name>
</gene>
<dbReference type="RefSeq" id="WP_175159382.1">
    <property type="nucleotide sequence ID" value="NZ_CADIKI010000005.1"/>
</dbReference>